<accession>A0A811M913</accession>
<dbReference type="InterPro" id="IPR026057">
    <property type="entry name" value="TBL_C"/>
</dbReference>
<sequence>MGLRPQIQPGAPVLQGQPMAQAPAGVVDCRSVGTEPQEGQAGARDHTRPVDYNCSVEYHATHFLVHEAKARMGQKGTMTLRIDTIDRSSSRWKGADVLVFNSALWWSRHKTNDGNNLRIVAVSSMEHLVVRFTTDFSGGEWNSGGHCRESTLGPNDSRVWPMPEINVMLEQVSKQMKNPVTILNITDLSRLRMDGHPSVYRRKGVDLTASSGQDCSHWCLPAVPDTWNELLFYHLVSSRE</sequence>
<protein>
    <recommendedName>
        <fullName evidence="2">Trichome birefringence-like C-terminal domain-containing protein</fullName>
    </recommendedName>
</protein>
<name>A0A811M913_9POAL</name>
<proteinExistence type="inferred from homology"/>
<evidence type="ECO:0000313" key="3">
    <source>
        <dbReference type="EMBL" id="CAD6203339.1"/>
    </source>
</evidence>
<dbReference type="OrthoDB" id="630188at2759"/>
<feature type="domain" description="Trichome birefringence-like C-terminal" evidence="2">
    <location>
        <begin position="134"/>
        <end position="232"/>
    </location>
</feature>
<organism evidence="3 4">
    <name type="scientific">Miscanthus lutarioriparius</name>
    <dbReference type="NCBI Taxonomy" id="422564"/>
    <lineage>
        <taxon>Eukaryota</taxon>
        <taxon>Viridiplantae</taxon>
        <taxon>Streptophyta</taxon>
        <taxon>Embryophyta</taxon>
        <taxon>Tracheophyta</taxon>
        <taxon>Spermatophyta</taxon>
        <taxon>Magnoliopsida</taxon>
        <taxon>Liliopsida</taxon>
        <taxon>Poales</taxon>
        <taxon>Poaceae</taxon>
        <taxon>PACMAD clade</taxon>
        <taxon>Panicoideae</taxon>
        <taxon>Andropogonodae</taxon>
        <taxon>Andropogoneae</taxon>
        <taxon>Saccharinae</taxon>
        <taxon>Miscanthus</taxon>
    </lineage>
</organism>
<comment type="similarity">
    <text evidence="1">Belongs to the PC-esterase family. TBL subfamily.</text>
</comment>
<gene>
    <name evidence="3" type="ORF">NCGR_LOCUS1537</name>
</gene>
<dbReference type="GO" id="GO:0005794">
    <property type="term" value="C:Golgi apparatus"/>
    <property type="evidence" value="ECO:0007669"/>
    <property type="project" value="TreeGrafter"/>
</dbReference>
<dbReference type="Pfam" id="PF13839">
    <property type="entry name" value="PC-Esterase"/>
    <property type="match status" value="2"/>
</dbReference>
<feature type="domain" description="Trichome birefringence-like C-terminal" evidence="2">
    <location>
        <begin position="48"/>
        <end position="114"/>
    </location>
</feature>
<dbReference type="AlphaFoldDB" id="A0A811M913"/>
<dbReference type="EMBL" id="CAJGYO010000001">
    <property type="protein sequence ID" value="CAD6203339.1"/>
    <property type="molecule type" value="Genomic_DNA"/>
</dbReference>
<evidence type="ECO:0000259" key="2">
    <source>
        <dbReference type="Pfam" id="PF13839"/>
    </source>
</evidence>
<dbReference type="InterPro" id="IPR029962">
    <property type="entry name" value="TBL"/>
</dbReference>
<dbReference type="PANTHER" id="PTHR32285:SF211">
    <property type="entry name" value="TRICHOME BIREFRINGENCE-LIKE N-TERMINAL DOMAIN-CONTAINING PROTEIN"/>
    <property type="match status" value="1"/>
</dbReference>
<evidence type="ECO:0000256" key="1">
    <source>
        <dbReference type="ARBA" id="ARBA00007727"/>
    </source>
</evidence>
<dbReference type="GO" id="GO:0016413">
    <property type="term" value="F:O-acetyltransferase activity"/>
    <property type="evidence" value="ECO:0007669"/>
    <property type="project" value="InterPro"/>
</dbReference>
<comment type="caution">
    <text evidence="3">The sequence shown here is derived from an EMBL/GenBank/DDBJ whole genome shotgun (WGS) entry which is preliminary data.</text>
</comment>
<keyword evidence="4" id="KW-1185">Reference proteome</keyword>
<reference evidence="3" key="1">
    <citation type="submission" date="2020-10" db="EMBL/GenBank/DDBJ databases">
        <authorList>
            <person name="Han B."/>
            <person name="Lu T."/>
            <person name="Zhao Q."/>
            <person name="Huang X."/>
            <person name="Zhao Y."/>
        </authorList>
    </citation>
    <scope>NUCLEOTIDE SEQUENCE</scope>
</reference>
<evidence type="ECO:0000313" key="4">
    <source>
        <dbReference type="Proteomes" id="UP000604825"/>
    </source>
</evidence>
<dbReference type="Proteomes" id="UP000604825">
    <property type="component" value="Unassembled WGS sequence"/>
</dbReference>
<dbReference type="PANTHER" id="PTHR32285">
    <property type="entry name" value="PROTEIN TRICHOME BIREFRINGENCE-LIKE 9-RELATED"/>
    <property type="match status" value="1"/>
</dbReference>